<dbReference type="InterPro" id="IPR038717">
    <property type="entry name" value="Tc1-like_DDE_dom"/>
</dbReference>
<feature type="domain" description="Tc1-like transposase DDE" evidence="2">
    <location>
        <begin position="137"/>
        <end position="278"/>
    </location>
</feature>
<feature type="non-terminal residue" evidence="3">
    <location>
        <position position="1"/>
    </location>
</feature>
<dbReference type="PANTHER" id="PTHR23022:SF129">
    <property type="entry name" value="TRANSPOSABLE ELEMENT TC3 TRANSPOSASE"/>
    <property type="match status" value="1"/>
</dbReference>
<protein>
    <recommendedName>
        <fullName evidence="5">Transposase</fullName>
    </recommendedName>
</protein>
<dbReference type="InterPro" id="IPR025898">
    <property type="entry name" value="Tc3_transposase_DNA-bd_dom"/>
</dbReference>
<gene>
    <name evidence="3" type="ORF">N0F65_008912</name>
</gene>
<dbReference type="PANTHER" id="PTHR23022">
    <property type="entry name" value="TRANSPOSABLE ELEMENT-RELATED"/>
    <property type="match status" value="1"/>
</dbReference>
<dbReference type="GO" id="GO:0003677">
    <property type="term" value="F:DNA binding"/>
    <property type="evidence" value="ECO:0007669"/>
    <property type="project" value="InterPro"/>
</dbReference>
<dbReference type="SUPFAM" id="SSF46689">
    <property type="entry name" value="Homeodomain-like"/>
    <property type="match status" value="1"/>
</dbReference>
<dbReference type="InterPro" id="IPR052338">
    <property type="entry name" value="Transposase_5"/>
</dbReference>
<evidence type="ECO:0000313" key="3">
    <source>
        <dbReference type="EMBL" id="DAZ96901.1"/>
    </source>
</evidence>
<evidence type="ECO:0000259" key="1">
    <source>
        <dbReference type="Pfam" id="PF11427"/>
    </source>
</evidence>
<feature type="domain" description="Tc3 transposase DNA binding" evidence="1">
    <location>
        <begin position="1"/>
        <end position="45"/>
    </location>
</feature>
<dbReference type="Pfam" id="PF13358">
    <property type="entry name" value="DDE_3"/>
    <property type="match status" value="1"/>
</dbReference>
<organism evidence="3 4">
    <name type="scientific">Lagenidium giganteum</name>
    <dbReference type="NCBI Taxonomy" id="4803"/>
    <lineage>
        <taxon>Eukaryota</taxon>
        <taxon>Sar</taxon>
        <taxon>Stramenopiles</taxon>
        <taxon>Oomycota</taxon>
        <taxon>Peronosporomycetes</taxon>
        <taxon>Pythiales</taxon>
        <taxon>Pythiaceae</taxon>
    </lineage>
</organism>
<dbReference type="EMBL" id="DAKRPA010000152">
    <property type="protein sequence ID" value="DAZ96901.1"/>
    <property type="molecule type" value="Genomic_DNA"/>
</dbReference>
<dbReference type="Gene3D" id="1.10.10.60">
    <property type="entry name" value="Homeodomain-like"/>
    <property type="match status" value="1"/>
</dbReference>
<reference evidence="3" key="2">
    <citation type="journal article" date="2023" name="Microbiol Resour">
        <title>Decontamination and Annotation of the Draft Genome Sequence of the Oomycete Lagenidium giganteum ARSEF 373.</title>
        <authorList>
            <person name="Morgan W.R."/>
            <person name="Tartar A."/>
        </authorList>
    </citation>
    <scope>NUCLEOTIDE SEQUENCE</scope>
    <source>
        <strain evidence="3">ARSEF 373</strain>
    </source>
</reference>
<evidence type="ECO:0000259" key="2">
    <source>
        <dbReference type="Pfam" id="PF13358"/>
    </source>
</evidence>
<dbReference type="InterPro" id="IPR036397">
    <property type="entry name" value="RNaseH_sf"/>
</dbReference>
<dbReference type="Pfam" id="PF11427">
    <property type="entry name" value="HTH_Tnp_Tc3_1"/>
    <property type="match status" value="1"/>
</dbReference>
<dbReference type="NCBIfam" id="NF033545">
    <property type="entry name" value="transpos_IS630"/>
    <property type="match status" value="1"/>
</dbReference>
<accession>A0AAV2YRQ6</accession>
<dbReference type="InterPro" id="IPR009057">
    <property type="entry name" value="Homeodomain-like_sf"/>
</dbReference>
<proteinExistence type="predicted"/>
<dbReference type="AlphaFoldDB" id="A0AAV2YRQ6"/>
<dbReference type="Gene3D" id="3.30.420.10">
    <property type="entry name" value="Ribonuclease H-like superfamily/Ribonuclease H"/>
    <property type="match status" value="1"/>
</dbReference>
<dbReference type="Proteomes" id="UP001146120">
    <property type="component" value="Unassembled WGS sequence"/>
</dbReference>
<keyword evidence="4" id="KW-1185">Reference proteome</keyword>
<name>A0AAV2YRQ6_9STRA</name>
<comment type="caution">
    <text evidence="3">The sequence shown here is derived from an EMBL/GenBank/DDBJ whole genome shotgun (WGS) entry which is preliminary data.</text>
</comment>
<sequence length="317" mass="36072">LTDFERGQILGLRQSGLSERKIAATLKRSKTVVHSFLKSLETYGTIKRPGRPPTTTPQAKRRLLREASTGKLSSRELKEQLQLSISDRRIRQIIAACSHLNYTKRAAAPVLTKKHKEARVVWAEDKVRWTMAQWEQCVFSDEKKFNLDGPDGPQYYWHDLRKSGGVSVMVWGAFCSKGQTKLVILDGNQDSEKYIWTLSEHLLPFIDLRYGRECIFQQDGASIHTSGTTKEFLEEQNITVMSWPSKSPDLNPIENIWGILARAVYAHGRQFQTKDDLIATIHACWANISPALITKLLCSMSKRCIDVLKLHGAKTKY</sequence>
<dbReference type="InterPro" id="IPR047655">
    <property type="entry name" value="Transpos_IS630-like"/>
</dbReference>
<evidence type="ECO:0000313" key="4">
    <source>
        <dbReference type="Proteomes" id="UP001146120"/>
    </source>
</evidence>
<evidence type="ECO:0008006" key="5">
    <source>
        <dbReference type="Google" id="ProtNLM"/>
    </source>
</evidence>
<reference evidence="3" key="1">
    <citation type="submission" date="2022-11" db="EMBL/GenBank/DDBJ databases">
        <authorList>
            <person name="Morgan W.R."/>
            <person name="Tartar A."/>
        </authorList>
    </citation>
    <scope>NUCLEOTIDE SEQUENCE</scope>
    <source>
        <strain evidence="3">ARSEF 373</strain>
    </source>
</reference>